<keyword evidence="2" id="KW-1185">Reference proteome</keyword>
<proteinExistence type="predicted"/>
<accession>A0ACA9K0C4</accession>
<comment type="caution">
    <text evidence="1">The sequence shown here is derived from an EMBL/GenBank/DDBJ whole genome shotgun (WGS) entry which is preliminary data.</text>
</comment>
<evidence type="ECO:0000313" key="2">
    <source>
        <dbReference type="Proteomes" id="UP000789525"/>
    </source>
</evidence>
<name>A0ACA9K0C4_9GLOM</name>
<protein>
    <submittedName>
        <fullName evidence="1">17543_t:CDS:1</fullName>
    </submittedName>
</protein>
<organism evidence="1 2">
    <name type="scientific">Acaulospora colombiana</name>
    <dbReference type="NCBI Taxonomy" id="27376"/>
    <lineage>
        <taxon>Eukaryota</taxon>
        <taxon>Fungi</taxon>
        <taxon>Fungi incertae sedis</taxon>
        <taxon>Mucoromycota</taxon>
        <taxon>Glomeromycotina</taxon>
        <taxon>Glomeromycetes</taxon>
        <taxon>Diversisporales</taxon>
        <taxon>Acaulosporaceae</taxon>
        <taxon>Acaulospora</taxon>
    </lineage>
</organism>
<gene>
    <name evidence="1" type="ORF">ACOLOM_LOCUS461</name>
</gene>
<dbReference type="Proteomes" id="UP000789525">
    <property type="component" value="Unassembled WGS sequence"/>
</dbReference>
<evidence type="ECO:0000313" key="1">
    <source>
        <dbReference type="EMBL" id="CAG8445044.1"/>
    </source>
</evidence>
<dbReference type="EMBL" id="CAJVPT010000469">
    <property type="protein sequence ID" value="CAG8445044.1"/>
    <property type="molecule type" value="Genomic_DNA"/>
</dbReference>
<sequence length="147" mass="16158">MSSTYKSAFFFLALVLVITLTFDSILIPVSASPLHKRQTNTESQKGGLWYGTFTGQATYYSIGLGACGKQNTDQQLVAALPHSMFDPSPNGNPNLNQNCGRTATLFYGGKSVTVTIKDECMGCEFGDMDLSRKCLMNLMISFWKNSR</sequence>
<reference evidence="1" key="1">
    <citation type="submission" date="2021-06" db="EMBL/GenBank/DDBJ databases">
        <authorList>
            <person name="Kallberg Y."/>
            <person name="Tangrot J."/>
            <person name="Rosling A."/>
        </authorList>
    </citation>
    <scope>NUCLEOTIDE SEQUENCE</scope>
    <source>
        <strain evidence="1">CL356</strain>
    </source>
</reference>